<organism evidence="1 2">
    <name type="scientific">Daldinia eschscholtzii</name>
    <dbReference type="NCBI Taxonomy" id="292717"/>
    <lineage>
        <taxon>Eukaryota</taxon>
        <taxon>Fungi</taxon>
        <taxon>Dikarya</taxon>
        <taxon>Ascomycota</taxon>
        <taxon>Pezizomycotina</taxon>
        <taxon>Sordariomycetes</taxon>
        <taxon>Xylariomycetidae</taxon>
        <taxon>Xylariales</taxon>
        <taxon>Hypoxylaceae</taxon>
        <taxon>Daldinia</taxon>
    </lineage>
</organism>
<proteinExistence type="predicted"/>
<dbReference type="Proteomes" id="UP001369815">
    <property type="component" value="Unassembled WGS sequence"/>
</dbReference>
<dbReference type="AlphaFoldDB" id="A0AAX6MDE4"/>
<evidence type="ECO:0000313" key="1">
    <source>
        <dbReference type="EMBL" id="KAK6950665.1"/>
    </source>
</evidence>
<evidence type="ECO:0000313" key="2">
    <source>
        <dbReference type="Proteomes" id="UP001369815"/>
    </source>
</evidence>
<name>A0AAX6MDE4_9PEZI</name>
<comment type="caution">
    <text evidence="1">The sequence shown here is derived from an EMBL/GenBank/DDBJ whole genome shotgun (WGS) entry which is preliminary data.</text>
</comment>
<gene>
    <name evidence="1" type="ORF">Daesc_007189</name>
</gene>
<keyword evidence="2" id="KW-1185">Reference proteome</keyword>
<reference evidence="1 2" key="1">
    <citation type="journal article" date="2024" name="Front Chem Biol">
        <title>Unveiling the potential of Daldinia eschscholtzii MFLUCC 19-0629 through bioactivity and bioinformatics studies for enhanced sustainable agriculture production.</title>
        <authorList>
            <person name="Brooks S."/>
            <person name="Weaver J.A."/>
            <person name="Klomchit A."/>
            <person name="Alharthi S.A."/>
            <person name="Onlamun T."/>
            <person name="Nurani R."/>
            <person name="Vong T.K."/>
            <person name="Alberti F."/>
            <person name="Greco C."/>
        </authorList>
    </citation>
    <scope>NUCLEOTIDE SEQUENCE [LARGE SCALE GENOMIC DNA]</scope>
    <source>
        <strain evidence="1">MFLUCC 19-0629</strain>
    </source>
</reference>
<dbReference type="EMBL" id="JBANMG010000007">
    <property type="protein sequence ID" value="KAK6950665.1"/>
    <property type="molecule type" value="Genomic_DNA"/>
</dbReference>
<protein>
    <submittedName>
        <fullName evidence="1">Uncharacterized protein</fullName>
    </submittedName>
</protein>
<sequence>MSRRREKRKPSAPEVYASQALQQEREALLDILSYSAWNRYNINEVEELIGFIKAKKGFSKNNMRTRFQTIRKQHNGLPPGMIEVLIKRLNEPSIPCDYLAFLQLNSNLVGFTYEMGPLLRFHDTTQIRWRVRDFDSRTFVECLIGKATLNAAISEIEYIGSCIPPLRTLSIERSGRVCLIGPEDSRRVAQFWGPLLAHTVLLSDNVKKEASRHFEEHFGGLSPLVTKKSWERWIILETGPGQTGTRIFPSFASYLSELVKMDERQAHKGNTSDLERILAASDREMWTPVLTAEA</sequence>
<accession>A0AAX6MDE4</accession>